<protein>
    <submittedName>
        <fullName evidence="3">Uncharacterized protein</fullName>
    </submittedName>
</protein>
<evidence type="ECO:0000256" key="2">
    <source>
        <dbReference type="ARBA" id="ARBA00022737"/>
    </source>
</evidence>
<sequence>MVSSRQTLELIPAHLSFLKGSYLSKYFSSEWSFAQFHLPECTRFMTAFGTQDTVIIVGMDGSFYRCSFDPVNGGPMVQQEHVLFLKTETRPRQGYRYLYVMRSFFCTNVLRIL</sequence>
<dbReference type="EMBL" id="OU503040">
    <property type="protein sequence ID" value="CAI9762313.1"/>
    <property type="molecule type" value="Genomic_DNA"/>
</dbReference>
<dbReference type="InterPro" id="IPR048720">
    <property type="entry name" value="PROPPIN"/>
</dbReference>
<dbReference type="PANTHER" id="PTHR11227">
    <property type="entry name" value="WD-REPEAT PROTEIN INTERACTING WITH PHOSPHOINOSIDES WIPI -RELATED"/>
    <property type="match status" value="1"/>
</dbReference>
<evidence type="ECO:0000256" key="1">
    <source>
        <dbReference type="ARBA" id="ARBA00022574"/>
    </source>
</evidence>
<evidence type="ECO:0000313" key="4">
    <source>
        <dbReference type="Proteomes" id="UP000834106"/>
    </source>
</evidence>
<keyword evidence="2" id="KW-0677">Repeat</keyword>
<organism evidence="3 4">
    <name type="scientific">Fraxinus pennsylvanica</name>
    <dbReference type="NCBI Taxonomy" id="56036"/>
    <lineage>
        <taxon>Eukaryota</taxon>
        <taxon>Viridiplantae</taxon>
        <taxon>Streptophyta</taxon>
        <taxon>Embryophyta</taxon>
        <taxon>Tracheophyta</taxon>
        <taxon>Spermatophyta</taxon>
        <taxon>Magnoliopsida</taxon>
        <taxon>eudicotyledons</taxon>
        <taxon>Gunneridae</taxon>
        <taxon>Pentapetalae</taxon>
        <taxon>asterids</taxon>
        <taxon>lamiids</taxon>
        <taxon>Lamiales</taxon>
        <taxon>Oleaceae</taxon>
        <taxon>Oleeae</taxon>
        <taxon>Fraxinus</taxon>
    </lineage>
</organism>
<dbReference type="Proteomes" id="UP000834106">
    <property type="component" value="Chromosome 5"/>
</dbReference>
<name>A0AAD2DRW4_9LAMI</name>
<keyword evidence="1" id="KW-0853">WD repeat</keyword>
<proteinExistence type="predicted"/>
<accession>A0AAD2DRW4</accession>
<reference evidence="3" key="1">
    <citation type="submission" date="2023-05" db="EMBL/GenBank/DDBJ databases">
        <authorList>
            <person name="Huff M."/>
        </authorList>
    </citation>
    <scope>NUCLEOTIDE SEQUENCE</scope>
</reference>
<keyword evidence="4" id="KW-1185">Reference proteome</keyword>
<dbReference type="AlphaFoldDB" id="A0AAD2DRW4"/>
<gene>
    <name evidence="3" type="ORF">FPE_LOCUS9743</name>
</gene>
<evidence type="ECO:0000313" key="3">
    <source>
        <dbReference type="EMBL" id="CAI9762313.1"/>
    </source>
</evidence>